<sequence>MKPYIDPRDHRDIPEIQRDVIKNNRDKVDDINDVQNDNIDRSQNDNAQMQQNDEAYDENNDFIAEKLLAKKRRQGKNYYKVKWVGYKKTTWEPEENIGEGLLVESNTKFTKSGTKSKRPTSLLVKQTNP</sequence>
<feature type="compositionally biased region" description="Polar residues" evidence="1">
    <location>
        <begin position="44"/>
        <end position="53"/>
    </location>
</feature>
<dbReference type="Pfam" id="PF00385">
    <property type="entry name" value="Chromo"/>
    <property type="match status" value="1"/>
</dbReference>
<dbReference type="InterPro" id="IPR000953">
    <property type="entry name" value="Chromo/chromo_shadow_dom"/>
</dbReference>
<comment type="caution">
    <text evidence="3">The sequence shown here is derived from an EMBL/GenBank/DDBJ whole genome shotgun (WGS) entry which is preliminary data.</text>
</comment>
<dbReference type="Gene3D" id="2.40.50.40">
    <property type="match status" value="1"/>
</dbReference>
<dbReference type="InterPro" id="IPR016197">
    <property type="entry name" value="Chromo-like_dom_sf"/>
</dbReference>
<dbReference type="AlphaFoldDB" id="A0A8B6DVZ3"/>
<organism evidence="3 4">
    <name type="scientific">Mytilus galloprovincialis</name>
    <name type="common">Mediterranean mussel</name>
    <dbReference type="NCBI Taxonomy" id="29158"/>
    <lineage>
        <taxon>Eukaryota</taxon>
        <taxon>Metazoa</taxon>
        <taxon>Spiralia</taxon>
        <taxon>Lophotrochozoa</taxon>
        <taxon>Mollusca</taxon>
        <taxon>Bivalvia</taxon>
        <taxon>Autobranchia</taxon>
        <taxon>Pteriomorphia</taxon>
        <taxon>Mytilida</taxon>
        <taxon>Mytiloidea</taxon>
        <taxon>Mytilidae</taxon>
        <taxon>Mytilinae</taxon>
        <taxon>Mytilus</taxon>
    </lineage>
</organism>
<dbReference type="EMBL" id="UYJE01004090">
    <property type="protein sequence ID" value="VDI24907.1"/>
    <property type="molecule type" value="Genomic_DNA"/>
</dbReference>
<dbReference type="PROSITE" id="PS50013">
    <property type="entry name" value="CHROMO_2"/>
    <property type="match status" value="1"/>
</dbReference>
<dbReference type="SUPFAM" id="SSF54160">
    <property type="entry name" value="Chromo domain-like"/>
    <property type="match status" value="1"/>
</dbReference>
<feature type="region of interest" description="Disordered" evidence="1">
    <location>
        <begin position="1"/>
        <end position="55"/>
    </location>
</feature>
<gene>
    <name evidence="3" type="ORF">MGAL_10B083933</name>
</gene>
<feature type="domain" description="Chromo" evidence="2">
    <location>
        <begin position="62"/>
        <end position="97"/>
    </location>
</feature>
<protein>
    <recommendedName>
        <fullName evidence="2">Chromo domain-containing protein</fullName>
    </recommendedName>
</protein>
<evidence type="ECO:0000313" key="4">
    <source>
        <dbReference type="Proteomes" id="UP000596742"/>
    </source>
</evidence>
<proteinExistence type="predicted"/>
<dbReference type="InterPro" id="IPR023780">
    <property type="entry name" value="Chromo_domain"/>
</dbReference>
<evidence type="ECO:0000259" key="2">
    <source>
        <dbReference type="PROSITE" id="PS50013"/>
    </source>
</evidence>
<evidence type="ECO:0000313" key="3">
    <source>
        <dbReference type="EMBL" id="VDI24907.1"/>
    </source>
</evidence>
<reference evidence="3" key="1">
    <citation type="submission" date="2018-11" db="EMBL/GenBank/DDBJ databases">
        <authorList>
            <person name="Alioto T."/>
            <person name="Alioto T."/>
        </authorList>
    </citation>
    <scope>NUCLEOTIDE SEQUENCE</scope>
</reference>
<feature type="compositionally biased region" description="Basic and acidic residues" evidence="1">
    <location>
        <begin position="1"/>
        <end position="30"/>
    </location>
</feature>
<dbReference type="OrthoDB" id="6149191at2759"/>
<name>A0A8B6DVZ3_MYTGA</name>
<keyword evidence="4" id="KW-1185">Reference proteome</keyword>
<dbReference type="Proteomes" id="UP000596742">
    <property type="component" value="Unassembled WGS sequence"/>
</dbReference>
<evidence type="ECO:0000256" key="1">
    <source>
        <dbReference type="SAM" id="MobiDB-lite"/>
    </source>
</evidence>
<feature type="region of interest" description="Disordered" evidence="1">
    <location>
        <begin position="108"/>
        <end position="129"/>
    </location>
</feature>
<accession>A0A8B6DVZ3</accession>
<dbReference type="SMART" id="SM00298">
    <property type="entry name" value="CHROMO"/>
    <property type="match status" value="1"/>
</dbReference>
<dbReference type="CDD" id="cd00024">
    <property type="entry name" value="CD_CSD"/>
    <property type="match status" value="1"/>
</dbReference>